<evidence type="ECO:0000313" key="2">
    <source>
        <dbReference type="EMBL" id="KAH0957986.1"/>
    </source>
</evidence>
<organism evidence="2 3">
    <name type="scientific">Hirsutella rhossiliensis</name>
    <dbReference type="NCBI Taxonomy" id="111463"/>
    <lineage>
        <taxon>Eukaryota</taxon>
        <taxon>Fungi</taxon>
        <taxon>Dikarya</taxon>
        <taxon>Ascomycota</taxon>
        <taxon>Pezizomycotina</taxon>
        <taxon>Sordariomycetes</taxon>
        <taxon>Hypocreomycetidae</taxon>
        <taxon>Hypocreales</taxon>
        <taxon>Ophiocordycipitaceae</taxon>
        <taxon>Hirsutella</taxon>
    </lineage>
</organism>
<keyword evidence="3" id="KW-1185">Reference proteome</keyword>
<dbReference type="GeneID" id="68360207"/>
<evidence type="ECO:0000313" key="3">
    <source>
        <dbReference type="Proteomes" id="UP000824596"/>
    </source>
</evidence>
<accession>A0A9P8MPU6</accession>
<dbReference type="EMBL" id="JAIZPD010000018">
    <property type="protein sequence ID" value="KAH0957986.1"/>
    <property type="molecule type" value="Genomic_DNA"/>
</dbReference>
<dbReference type="SUPFAM" id="SSF55418">
    <property type="entry name" value="eIF4e-like"/>
    <property type="match status" value="1"/>
</dbReference>
<dbReference type="AlphaFoldDB" id="A0A9P8MPU6"/>
<comment type="similarity">
    <text evidence="1">Belongs to the UPF0696 family.</text>
</comment>
<proteinExistence type="inferred from homology"/>
<dbReference type="Gene3D" id="3.30.760.10">
    <property type="entry name" value="RNA Cap, Translation Initiation Factor Eif4e"/>
    <property type="match status" value="1"/>
</dbReference>
<reference evidence="2" key="1">
    <citation type="submission" date="2021-09" db="EMBL/GenBank/DDBJ databases">
        <title>A high-quality genome of the endoparasitic fungus Hirsutella rhossiliensis with a comparison of Hirsutella genomes reveals transposable elements contributing to genome size variation.</title>
        <authorList>
            <person name="Lin R."/>
            <person name="Jiao Y."/>
            <person name="Sun X."/>
            <person name="Ling J."/>
            <person name="Xie B."/>
            <person name="Cheng X."/>
        </authorList>
    </citation>
    <scope>NUCLEOTIDE SEQUENCE</scope>
    <source>
        <strain evidence="2">HR02</strain>
    </source>
</reference>
<sequence>MMDLDDSDFYGEEDLKQHLDHRVDDFNVDQWARAQSINPGHPQPQTNFAEHAARLHNPYAGVSYAWQLTETVDDFLARLPPATTVQGETLPWIFICNPYIPRLQRRHSDGGCLKANEDEAPVEENSQLQMVVQGGMERLELVSNLRERMEQVGKSQTVIRKEMIKEAKQATLDILNLAHAAKVGTGKWLLFCQPADVNEIWELVAKATANNELGIAAKVAPRSPDQDQRKDRLVCVYTADFHDKADVGRVLQRLRELRLVESRARPIYYKPDIFTYIGISQGNPWGLSASIYTSRDVF</sequence>
<dbReference type="PANTHER" id="PTHR31977">
    <property type="entry name" value="UPF0696 PROTEIN C11ORF68"/>
    <property type="match status" value="1"/>
</dbReference>
<evidence type="ECO:0000256" key="1">
    <source>
        <dbReference type="ARBA" id="ARBA00010568"/>
    </source>
</evidence>
<dbReference type="InterPro" id="IPR023398">
    <property type="entry name" value="TIF_eIF4e-like"/>
</dbReference>
<protein>
    <submittedName>
        <fullName evidence="2">DNA polymerase II large subunit-like protein</fullName>
    </submittedName>
</protein>
<dbReference type="RefSeq" id="XP_044715500.1">
    <property type="nucleotide sequence ID" value="XM_044869549.1"/>
</dbReference>
<gene>
    <name evidence="2" type="ORF">HRG_11079</name>
</gene>
<name>A0A9P8MPU6_9HYPO</name>
<dbReference type="InterPro" id="IPR015034">
    <property type="entry name" value="Bles03"/>
</dbReference>
<dbReference type="Proteomes" id="UP000824596">
    <property type="component" value="Unassembled WGS sequence"/>
</dbReference>
<dbReference type="PANTHER" id="PTHR31977:SF1">
    <property type="entry name" value="UPF0696 PROTEIN C11ORF68"/>
    <property type="match status" value="1"/>
</dbReference>
<comment type="caution">
    <text evidence="2">The sequence shown here is derived from an EMBL/GenBank/DDBJ whole genome shotgun (WGS) entry which is preliminary data.</text>
</comment>
<dbReference type="Pfam" id="PF08939">
    <property type="entry name" value="Bles03"/>
    <property type="match status" value="1"/>
</dbReference>
<dbReference type="OrthoDB" id="10067381at2759"/>